<name>A0A6C0GCT5_9BACT</name>
<keyword evidence="3" id="KW-0547">Nucleotide-binding</keyword>
<dbReference type="Proteomes" id="UP000480178">
    <property type="component" value="Chromosome"/>
</dbReference>
<comment type="similarity">
    <text evidence="1">Belongs to the ABC transporter superfamily.</text>
</comment>
<dbReference type="PANTHER" id="PTHR46743">
    <property type="entry name" value="TEICHOIC ACIDS EXPORT ATP-BINDING PROTEIN TAGH"/>
    <property type="match status" value="1"/>
</dbReference>
<dbReference type="PROSITE" id="PS50893">
    <property type="entry name" value="ABC_TRANSPORTER_2"/>
    <property type="match status" value="1"/>
</dbReference>
<dbReference type="KEGG" id="rhoz:GXP67_03405"/>
<dbReference type="SUPFAM" id="SSF52540">
    <property type="entry name" value="P-loop containing nucleoside triphosphate hydrolases"/>
    <property type="match status" value="1"/>
</dbReference>
<dbReference type="GO" id="GO:0016020">
    <property type="term" value="C:membrane"/>
    <property type="evidence" value="ECO:0007669"/>
    <property type="project" value="InterPro"/>
</dbReference>
<dbReference type="InterPro" id="IPR050683">
    <property type="entry name" value="Bact_Polysacc_Export_ATP-bd"/>
</dbReference>
<dbReference type="PANTHER" id="PTHR46743:SF2">
    <property type="entry name" value="TEICHOIC ACIDS EXPORT ATP-BINDING PROTEIN TAGH"/>
    <property type="match status" value="1"/>
</dbReference>
<reference evidence="6 7" key="1">
    <citation type="submission" date="2020-01" db="EMBL/GenBank/DDBJ databases">
        <authorList>
            <person name="Kim M.K."/>
        </authorList>
    </citation>
    <scope>NUCLEOTIDE SEQUENCE [LARGE SCALE GENOMIC DNA]</scope>
    <source>
        <strain evidence="6 7">172606-1</strain>
    </source>
</reference>
<organism evidence="6 7">
    <name type="scientific">Rhodocytophaga rosea</name>
    <dbReference type="NCBI Taxonomy" id="2704465"/>
    <lineage>
        <taxon>Bacteria</taxon>
        <taxon>Pseudomonadati</taxon>
        <taxon>Bacteroidota</taxon>
        <taxon>Cytophagia</taxon>
        <taxon>Cytophagales</taxon>
        <taxon>Rhodocytophagaceae</taxon>
        <taxon>Rhodocytophaga</taxon>
    </lineage>
</organism>
<dbReference type="InterPro" id="IPR027417">
    <property type="entry name" value="P-loop_NTPase"/>
</dbReference>
<sequence>MSEVVISVEGLGKRYRLGSIGTGTLSQDLNIWWANLRGKENPYAKLEPDYPTHSKDNEFWALKDLNFEISQGQAVGIIGMNGAGKSTLLKILSRITAPTLGEIKVDGRIASLLEVGTGFHPDLTGRENIFLNGAILGMSKFEIRSKLDEIISFSGVEKHIDTPVKRYSSGMHVRLGFAVAAHLEPEILIVDEVLAVGDAEFQKKCIGKMKEVAGEGRTILFVSHNMAAVAKLCSRAILLRQGKIHLDSTVDDAIGTYLNLFSKDSKPEITWEYFGQSVDNVQIIALRLLREDGTICGHFYINENFYIEIEYINLKEGLLLSSYFELRSLLEAGVLSSANWASATANEDNYSNTAFKKGKYKSRMKIPGNLLNEGTYRINAWILENVSATAAEAKEPLMVTIVDTGEMRKEYTGEWFGVVRPKLEWYTKAINDEKL</sequence>
<dbReference type="Gene3D" id="3.40.50.300">
    <property type="entry name" value="P-loop containing nucleotide triphosphate hydrolases"/>
    <property type="match status" value="1"/>
</dbReference>
<dbReference type="SMART" id="SM00382">
    <property type="entry name" value="AAA"/>
    <property type="match status" value="1"/>
</dbReference>
<evidence type="ECO:0000256" key="4">
    <source>
        <dbReference type="ARBA" id="ARBA00022840"/>
    </source>
</evidence>
<evidence type="ECO:0000256" key="2">
    <source>
        <dbReference type="ARBA" id="ARBA00022448"/>
    </source>
</evidence>
<dbReference type="GO" id="GO:0016887">
    <property type="term" value="F:ATP hydrolysis activity"/>
    <property type="evidence" value="ECO:0007669"/>
    <property type="project" value="InterPro"/>
</dbReference>
<dbReference type="EMBL" id="CP048222">
    <property type="protein sequence ID" value="QHT65781.1"/>
    <property type="molecule type" value="Genomic_DNA"/>
</dbReference>
<dbReference type="InterPro" id="IPR003593">
    <property type="entry name" value="AAA+_ATPase"/>
</dbReference>
<dbReference type="InterPro" id="IPR003439">
    <property type="entry name" value="ABC_transporter-like_ATP-bd"/>
</dbReference>
<evidence type="ECO:0000256" key="1">
    <source>
        <dbReference type="ARBA" id="ARBA00005417"/>
    </source>
</evidence>
<evidence type="ECO:0000256" key="3">
    <source>
        <dbReference type="ARBA" id="ARBA00022741"/>
    </source>
</evidence>
<accession>A0A6C0GCT5</accession>
<dbReference type="GO" id="GO:0005524">
    <property type="term" value="F:ATP binding"/>
    <property type="evidence" value="ECO:0007669"/>
    <property type="project" value="UniProtKB-KW"/>
</dbReference>
<keyword evidence="7" id="KW-1185">Reference proteome</keyword>
<keyword evidence="2" id="KW-0813">Transport</keyword>
<dbReference type="CDD" id="cd03220">
    <property type="entry name" value="ABC_KpsT_Wzt"/>
    <property type="match status" value="1"/>
</dbReference>
<dbReference type="Pfam" id="PF00005">
    <property type="entry name" value="ABC_tran"/>
    <property type="match status" value="1"/>
</dbReference>
<gene>
    <name evidence="6" type="ORF">GXP67_03405</name>
</gene>
<proteinExistence type="inferred from homology"/>
<dbReference type="AlphaFoldDB" id="A0A6C0GCT5"/>
<evidence type="ECO:0000313" key="7">
    <source>
        <dbReference type="Proteomes" id="UP000480178"/>
    </source>
</evidence>
<feature type="domain" description="ABC transporter" evidence="5">
    <location>
        <begin position="44"/>
        <end position="266"/>
    </location>
</feature>
<evidence type="ECO:0000313" key="6">
    <source>
        <dbReference type="EMBL" id="QHT65781.1"/>
    </source>
</evidence>
<dbReference type="InterPro" id="IPR015860">
    <property type="entry name" value="ABC_transpr_TagH-like"/>
</dbReference>
<protein>
    <submittedName>
        <fullName evidence="6">ATP-binding cassette domain-containing protein</fullName>
    </submittedName>
</protein>
<evidence type="ECO:0000259" key="5">
    <source>
        <dbReference type="PROSITE" id="PS50893"/>
    </source>
</evidence>
<dbReference type="GO" id="GO:0140359">
    <property type="term" value="F:ABC-type transporter activity"/>
    <property type="evidence" value="ECO:0007669"/>
    <property type="project" value="InterPro"/>
</dbReference>
<dbReference type="RefSeq" id="WP_162441860.1">
    <property type="nucleotide sequence ID" value="NZ_CP048222.1"/>
</dbReference>
<keyword evidence="4 6" id="KW-0067">ATP-binding</keyword>